<name>A0A9P6E113_9AGAM</name>
<dbReference type="Proteomes" id="UP000886523">
    <property type="component" value="Unassembled WGS sequence"/>
</dbReference>
<feature type="non-terminal residue" evidence="1">
    <location>
        <position position="98"/>
    </location>
</feature>
<dbReference type="AlphaFoldDB" id="A0A9P6E113"/>
<accession>A0A9P6E113</accession>
<evidence type="ECO:0000313" key="1">
    <source>
        <dbReference type="EMBL" id="KAF9517750.1"/>
    </source>
</evidence>
<dbReference type="EMBL" id="MU128929">
    <property type="protein sequence ID" value="KAF9517750.1"/>
    <property type="molecule type" value="Genomic_DNA"/>
</dbReference>
<feature type="non-terminal residue" evidence="1">
    <location>
        <position position="1"/>
    </location>
</feature>
<organism evidence="1 2">
    <name type="scientific">Hydnum rufescens UP504</name>
    <dbReference type="NCBI Taxonomy" id="1448309"/>
    <lineage>
        <taxon>Eukaryota</taxon>
        <taxon>Fungi</taxon>
        <taxon>Dikarya</taxon>
        <taxon>Basidiomycota</taxon>
        <taxon>Agaricomycotina</taxon>
        <taxon>Agaricomycetes</taxon>
        <taxon>Cantharellales</taxon>
        <taxon>Hydnaceae</taxon>
        <taxon>Hydnum</taxon>
    </lineage>
</organism>
<dbReference type="OrthoDB" id="2799606at2759"/>
<reference evidence="1" key="1">
    <citation type="journal article" date="2020" name="Nat. Commun.">
        <title>Large-scale genome sequencing of mycorrhizal fungi provides insights into the early evolution of symbiotic traits.</title>
        <authorList>
            <person name="Miyauchi S."/>
            <person name="Kiss E."/>
            <person name="Kuo A."/>
            <person name="Drula E."/>
            <person name="Kohler A."/>
            <person name="Sanchez-Garcia M."/>
            <person name="Morin E."/>
            <person name="Andreopoulos B."/>
            <person name="Barry K.W."/>
            <person name="Bonito G."/>
            <person name="Buee M."/>
            <person name="Carver A."/>
            <person name="Chen C."/>
            <person name="Cichocki N."/>
            <person name="Clum A."/>
            <person name="Culley D."/>
            <person name="Crous P.W."/>
            <person name="Fauchery L."/>
            <person name="Girlanda M."/>
            <person name="Hayes R.D."/>
            <person name="Keri Z."/>
            <person name="LaButti K."/>
            <person name="Lipzen A."/>
            <person name="Lombard V."/>
            <person name="Magnuson J."/>
            <person name="Maillard F."/>
            <person name="Murat C."/>
            <person name="Nolan M."/>
            <person name="Ohm R.A."/>
            <person name="Pangilinan J."/>
            <person name="Pereira M.F."/>
            <person name="Perotto S."/>
            <person name="Peter M."/>
            <person name="Pfister S."/>
            <person name="Riley R."/>
            <person name="Sitrit Y."/>
            <person name="Stielow J.B."/>
            <person name="Szollosi G."/>
            <person name="Zifcakova L."/>
            <person name="Stursova M."/>
            <person name="Spatafora J.W."/>
            <person name="Tedersoo L."/>
            <person name="Vaario L.M."/>
            <person name="Yamada A."/>
            <person name="Yan M."/>
            <person name="Wang P."/>
            <person name="Xu J."/>
            <person name="Bruns T."/>
            <person name="Baldrian P."/>
            <person name="Vilgalys R."/>
            <person name="Dunand C."/>
            <person name="Henrissat B."/>
            <person name="Grigoriev I.V."/>
            <person name="Hibbett D."/>
            <person name="Nagy L.G."/>
            <person name="Martin F.M."/>
        </authorList>
    </citation>
    <scope>NUCLEOTIDE SEQUENCE</scope>
    <source>
        <strain evidence="1">UP504</strain>
    </source>
</reference>
<comment type="caution">
    <text evidence="1">The sequence shown here is derived from an EMBL/GenBank/DDBJ whole genome shotgun (WGS) entry which is preliminary data.</text>
</comment>
<gene>
    <name evidence="1" type="ORF">BS47DRAFT_1266635</name>
</gene>
<dbReference type="Pfam" id="PF14223">
    <property type="entry name" value="Retrotran_gag_2"/>
    <property type="match status" value="1"/>
</dbReference>
<sequence length="98" mass="11155">LETVYCSKGLGTRMAELRKLYGMHKSGDQPMRTWITSIQHQIRVLKDLGSTLRDDEVILTLTGGLDTHYNFLIVALDSVPDEICTIDYVIERLVNEET</sequence>
<evidence type="ECO:0000313" key="2">
    <source>
        <dbReference type="Proteomes" id="UP000886523"/>
    </source>
</evidence>
<keyword evidence="2" id="KW-1185">Reference proteome</keyword>
<proteinExistence type="predicted"/>
<protein>
    <submittedName>
        <fullName evidence="1">Uncharacterized protein</fullName>
    </submittedName>
</protein>